<dbReference type="EMBL" id="JAACJL010000032">
    <property type="protein sequence ID" value="KAF4616037.1"/>
    <property type="molecule type" value="Genomic_DNA"/>
</dbReference>
<feature type="transmembrane region" description="Helical" evidence="1">
    <location>
        <begin position="54"/>
        <end position="74"/>
    </location>
</feature>
<dbReference type="InterPro" id="IPR045340">
    <property type="entry name" value="DUF6533"/>
</dbReference>
<keyword evidence="1" id="KW-1133">Transmembrane helix</keyword>
<evidence type="ECO:0000256" key="1">
    <source>
        <dbReference type="SAM" id="Phobius"/>
    </source>
</evidence>
<reference evidence="3 4" key="1">
    <citation type="submission" date="2019-12" db="EMBL/GenBank/DDBJ databases">
        <authorList>
            <person name="Floudas D."/>
            <person name="Bentzer J."/>
            <person name="Ahren D."/>
            <person name="Johansson T."/>
            <person name="Persson P."/>
            <person name="Tunlid A."/>
        </authorList>
    </citation>
    <scope>NUCLEOTIDE SEQUENCE [LARGE SCALE GENOMIC DNA]</scope>
    <source>
        <strain evidence="3 4">CBS 102.39</strain>
    </source>
</reference>
<feature type="transmembrane region" description="Helical" evidence="1">
    <location>
        <begin position="200"/>
        <end position="221"/>
    </location>
</feature>
<accession>A0A8H4QRH4</accession>
<evidence type="ECO:0000259" key="2">
    <source>
        <dbReference type="Pfam" id="PF20151"/>
    </source>
</evidence>
<sequence>MSTASPAPESLAQAVMHLQAGKYFQIAAYVMLIYDHLLTFSVEVERIWKPKFSGASILFLINRYATPLQFIVIIDAFQDPIWTKDGASTIALIAVCEAIMILRVYALYGRSNWILGFLGFLWALQIVLSSVGIKTGFAVPLPPGLVGCIFSGSSPLFPAIWVTPLITDTCIFALTMWRTRAYLVRRSTGTPTLQLFMRDGFLYFFAILAANLLNMLLFFIAPADLRAIAASFSQLLTSTMVSRLVLNLRSLSYSETETNSDTTFMPTFVARTVRHLGEDMDSFEGDIPLRDVQLRK</sequence>
<name>A0A8H4QRH4_9AGAR</name>
<feature type="transmembrane region" description="Helical" evidence="1">
    <location>
        <begin position="86"/>
        <end position="106"/>
    </location>
</feature>
<keyword evidence="4" id="KW-1185">Reference proteome</keyword>
<feature type="transmembrane region" description="Helical" evidence="1">
    <location>
        <begin position="159"/>
        <end position="179"/>
    </location>
</feature>
<dbReference type="Proteomes" id="UP000521872">
    <property type="component" value="Unassembled WGS sequence"/>
</dbReference>
<comment type="caution">
    <text evidence="3">The sequence shown here is derived from an EMBL/GenBank/DDBJ whole genome shotgun (WGS) entry which is preliminary data.</text>
</comment>
<evidence type="ECO:0000313" key="4">
    <source>
        <dbReference type="Proteomes" id="UP000521872"/>
    </source>
</evidence>
<gene>
    <name evidence="3" type="ORF">D9613_011373</name>
</gene>
<protein>
    <recommendedName>
        <fullName evidence="2">DUF6533 domain-containing protein</fullName>
    </recommendedName>
</protein>
<dbReference type="AlphaFoldDB" id="A0A8H4QRH4"/>
<feature type="transmembrane region" description="Helical" evidence="1">
    <location>
        <begin position="113"/>
        <end position="139"/>
    </location>
</feature>
<keyword evidence="1" id="KW-0812">Transmembrane</keyword>
<dbReference type="Pfam" id="PF20151">
    <property type="entry name" value="DUF6533"/>
    <property type="match status" value="1"/>
</dbReference>
<evidence type="ECO:0000313" key="3">
    <source>
        <dbReference type="EMBL" id="KAF4616037.1"/>
    </source>
</evidence>
<keyword evidence="1" id="KW-0472">Membrane</keyword>
<proteinExistence type="predicted"/>
<feature type="transmembrane region" description="Helical" evidence="1">
    <location>
        <begin position="23"/>
        <end position="42"/>
    </location>
</feature>
<organism evidence="3 4">
    <name type="scientific">Agrocybe pediades</name>
    <dbReference type="NCBI Taxonomy" id="84607"/>
    <lineage>
        <taxon>Eukaryota</taxon>
        <taxon>Fungi</taxon>
        <taxon>Dikarya</taxon>
        <taxon>Basidiomycota</taxon>
        <taxon>Agaricomycotina</taxon>
        <taxon>Agaricomycetes</taxon>
        <taxon>Agaricomycetidae</taxon>
        <taxon>Agaricales</taxon>
        <taxon>Agaricineae</taxon>
        <taxon>Strophariaceae</taxon>
        <taxon>Agrocybe</taxon>
    </lineage>
</organism>
<feature type="domain" description="DUF6533" evidence="2">
    <location>
        <begin position="23"/>
        <end position="68"/>
    </location>
</feature>